<proteinExistence type="predicted"/>
<sequence length="215" mass="24809">MGSLKCLRYLDVSGSHFEVLPEFITKLSNLRTLKLEDCSYIRELPEDLHQLINLRHLVLSDHGKWNEMPRGIEHLTQLQTLPVFKVARYNGGTSRSSIWELGYLKLLEGNLHISNLQNVTEAADAQKANLQGKQNIGSLMLEWSCRGNVNECTNDSTVMEQLQPNPSLMTVEKCPKLERSHDLTFIRGFFPWLKEYKLDGVMKIRIPYKRYATFN</sequence>
<dbReference type="Proteomes" id="UP000316621">
    <property type="component" value="Chromosome 8"/>
</dbReference>
<dbReference type="Pfam" id="PF23598">
    <property type="entry name" value="LRR_14"/>
    <property type="match status" value="1"/>
</dbReference>
<dbReference type="InterPro" id="IPR032675">
    <property type="entry name" value="LRR_dom_sf"/>
</dbReference>
<keyword evidence="4" id="KW-1185">Reference proteome</keyword>
<dbReference type="AlphaFoldDB" id="A0A4Y7KLM6"/>
<name>A0A4Y7KLM6_PAPSO</name>
<organism evidence="3 4">
    <name type="scientific">Papaver somniferum</name>
    <name type="common">Opium poppy</name>
    <dbReference type="NCBI Taxonomy" id="3469"/>
    <lineage>
        <taxon>Eukaryota</taxon>
        <taxon>Viridiplantae</taxon>
        <taxon>Streptophyta</taxon>
        <taxon>Embryophyta</taxon>
        <taxon>Tracheophyta</taxon>
        <taxon>Spermatophyta</taxon>
        <taxon>Magnoliopsida</taxon>
        <taxon>Ranunculales</taxon>
        <taxon>Papaveraceae</taxon>
        <taxon>Papaveroideae</taxon>
        <taxon>Papaver</taxon>
    </lineage>
</organism>
<evidence type="ECO:0000259" key="2">
    <source>
        <dbReference type="Pfam" id="PF23598"/>
    </source>
</evidence>
<evidence type="ECO:0000256" key="1">
    <source>
        <dbReference type="ARBA" id="ARBA00022737"/>
    </source>
</evidence>
<accession>A0A4Y7KLM6</accession>
<dbReference type="PANTHER" id="PTHR47186:SF42">
    <property type="entry name" value="DISEASE RESISTANCE RPP13-LIKE PROTEIN 1"/>
    <property type="match status" value="1"/>
</dbReference>
<dbReference type="EMBL" id="CM010722">
    <property type="protein sequence ID" value="RZC73292.1"/>
    <property type="molecule type" value="Genomic_DNA"/>
</dbReference>
<dbReference type="SUPFAM" id="SSF52058">
    <property type="entry name" value="L domain-like"/>
    <property type="match status" value="1"/>
</dbReference>
<evidence type="ECO:0000313" key="3">
    <source>
        <dbReference type="EMBL" id="RZC73292.1"/>
    </source>
</evidence>
<evidence type="ECO:0000313" key="4">
    <source>
        <dbReference type="Proteomes" id="UP000316621"/>
    </source>
</evidence>
<protein>
    <recommendedName>
        <fullName evidence="2">Disease resistance R13L4/SHOC-2-like LRR domain-containing protein</fullName>
    </recommendedName>
</protein>
<feature type="domain" description="Disease resistance R13L4/SHOC-2-like LRR" evidence="2">
    <location>
        <begin position="2"/>
        <end position="155"/>
    </location>
</feature>
<dbReference type="PANTHER" id="PTHR47186">
    <property type="entry name" value="LEUCINE-RICH REPEAT-CONTAINING PROTEIN 57"/>
    <property type="match status" value="1"/>
</dbReference>
<dbReference type="Gene3D" id="3.80.10.10">
    <property type="entry name" value="Ribonuclease Inhibitor"/>
    <property type="match status" value="1"/>
</dbReference>
<dbReference type="InterPro" id="IPR055414">
    <property type="entry name" value="LRR_R13L4/SHOC2-like"/>
</dbReference>
<reference evidence="3 4" key="1">
    <citation type="journal article" date="2018" name="Science">
        <title>The opium poppy genome and morphinan production.</title>
        <authorList>
            <person name="Guo L."/>
            <person name="Winzer T."/>
            <person name="Yang X."/>
            <person name="Li Y."/>
            <person name="Ning Z."/>
            <person name="He Z."/>
            <person name="Teodor R."/>
            <person name="Lu Y."/>
            <person name="Bowser T.A."/>
            <person name="Graham I.A."/>
            <person name="Ye K."/>
        </authorList>
    </citation>
    <scope>NUCLEOTIDE SEQUENCE [LARGE SCALE GENOMIC DNA]</scope>
    <source>
        <strain evidence="4">cv. HN1</strain>
        <tissue evidence="3">Leaves</tissue>
    </source>
</reference>
<gene>
    <name evidence="3" type="ORF">C5167_048778</name>
</gene>
<keyword evidence="1" id="KW-0677">Repeat</keyword>
<dbReference type="Gramene" id="RZC73292">
    <property type="protein sequence ID" value="RZC73292"/>
    <property type="gene ID" value="C5167_048778"/>
</dbReference>
<dbReference type="OMA" id="DITIGCP"/>